<dbReference type="InterPro" id="IPR028081">
    <property type="entry name" value="Leu-bd"/>
</dbReference>
<comment type="caution">
    <text evidence="4">The sequence shown here is derived from an EMBL/GenBank/DDBJ whole genome shotgun (WGS) entry which is preliminary data.</text>
</comment>
<dbReference type="Proteomes" id="UP000070659">
    <property type="component" value="Unassembled WGS sequence"/>
</dbReference>
<keyword evidence="4" id="KW-0675">Receptor</keyword>
<dbReference type="PANTHER" id="PTHR47628:SF1">
    <property type="entry name" value="ALIPHATIC AMIDASE EXPRESSION-REGULATING PROTEIN"/>
    <property type="match status" value="1"/>
</dbReference>
<dbReference type="InterPro" id="IPR028082">
    <property type="entry name" value="Peripla_BP_I"/>
</dbReference>
<comment type="similarity">
    <text evidence="1">Belongs to the leucine-binding protein family.</text>
</comment>
<name>A0A132MTT6_9ACTN</name>
<dbReference type="AlphaFoldDB" id="A0A132MTT6"/>
<dbReference type="SUPFAM" id="SSF53822">
    <property type="entry name" value="Periplasmic binding protein-like I"/>
    <property type="match status" value="1"/>
</dbReference>
<proteinExistence type="inferred from homology"/>
<evidence type="ECO:0000313" key="4">
    <source>
        <dbReference type="EMBL" id="KWX01261.1"/>
    </source>
</evidence>
<evidence type="ECO:0000256" key="2">
    <source>
        <dbReference type="ARBA" id="ARBA00022729"/>
    </source>
</evidence>
<dbReference type="PANTHER" id="PTHR47628">
    <property type="match status" value="1"/>
</dbReference>
<dbReference type="RefSeq" id="WP_066887636.1">
    <property type="nucleotide sequence ID" value="NZ_JYIJ01000010.1"/>
</dbReference>
<reference evidence="5 9" key="2">
    <citation type="submission" date="2015-02" db="EMBL/GenBank/DDBJ databases">
        <title>Physiological reanalysis, assessment of diazotrophy, and genome sequences of multiple isolates of Streptomyces thermoautotrophicus.</title>
        <authorList>
            <person name="MacKellar D.C."/>
            <person name="Lieber L."/>
            <person name="Norman J."/>
            <person name="Bolger A."/>
            <person name="Tobin C."/>
            <person name="Murray J.W."/>
            <person name="Prell J."/>
        </authorList>
    </citation>
    <scope>NUCLEOTIDE SEQUENCE [LARGE SCALE GENOMIC DNA]</scope>
    <source>
        <strain evidence="5 9">UBT1</strain>
    </source>
</reference>
<reference evidence="7" key="4">
    <citation type="submission" date="2015-04" db="EMBL/GenBank/DDBJ databases">
        <title>Physiological reanalysis, assessment of diazotrophy, and genome sequences of multiple isolates of Streptomyces thermoautotrophicus.</title>
        <authorList>
            <person name="MacKellar D.C."/>
            <person name="Lieber L."/>
            <person name="Norman J."/>
            <person name="Bolger A."/>
            <person name="Tobin C."/>
            <person name="Murray J.W."/>
            <person name="Chang R."/>
            <person name="Ford T."/>
            <person name="Nguyen P.Q."/>
            <person name="Woodward J."/>
            <person name="Permingeat H."/>
            <person name="Joshi N.S."/>
            <person name="Silver P.A."/>
            <person name="Usadel B."/>
            <person name="Rutherford A.W."/>
            <person name="Friesen M."/>
            <person name="Prell J."/>
        </authorList>
    </citation>
    <scope>NUCLEOTIDE SEQUENCE [LARGE SCALE GENOMIC DNA]</scope>
    <source>
        <strain evidence="7">H1</strain>
    </source>
</reference>
<reference evidence="8" key="1">
    <citation type="submission" date="2015-02" db="EMBL/GenBank/DDBJ databases">
        <title>Physiological reanalysis, assessment of diazotrophy, and genome sequences of multiple isolates of Streptomyces thermoautotrophicus.</title>
        <authorList>
            <person name="MacKellar D.C."/>
            <person name="Lieber L."/>
            <person name="Norman J."/>
            <person name="Bolger A."/>
            <person name="Tobin C."/>
            <person name="Murray J.W."/>
            <person name="Friesen M."/>
            <person name="Prell J."/>
        </authorList>
    </citation>
    <scope>NUCLEOTIDE SEQUENCE [LARGE SCALE GENOMIC DNA]</scope>
    <source>
        <strain evidence="8">UBT1</strain>
    </source>
</reference>
<organism evidence="4 7">
    <name type="scientific">Carbonactinospora thermoautotrophica</name>
    <dbReference type="NCBI Taxonomy" id="1469144"/>
    <lineage>
        <taxon>Bacteria</taxon>
        <taxon>Bacillati</taxon>
        <taxon>Actinomycetota</taxon>
        <taxon>Actinomycetes</taxon>
        <taxon>Kitasatosporales</taxon>
        <taxon>Carbonactinosporaceae</taxon>
        <taxon>Carbonactinospora</taxon>
    </lineage>
</organism>
<feature type="domain" description="Leucine-binding protein" evidence="3">
    <location>
        <begin position="134"/>
        <end position="453"/>
    </location>
</feature>
<dbReference type="Proteomes" id="UP000070188">
    <property type="component" value="Unassembled WGS sequence"/>
</dbReference>
<dbReference type="STRING" id="1469144.LI90_2289"/>
<accession>A0A132MTT6</accession>
<evidence type="ECO:0000259" key="3">
    <source>
        <dbReference type="Pfam" id="PF13458"/>
    </source>
</evidence>
<dbReference type="EMBL" id="JYIK01001039">
    <property type="protein sequence ID" value="KWX07715.1"/>
    <property type="molecule type" value="Genomic_DNA"/>
</dbReference>
<evidence type="ECO:0000313" key="7">
    <source>
        <dbReference type="Proteomes" id="UP000070188"/>
    </source>
</evidence>
<keyword evidence="2" id="KW-0732">Signal</keyword>
<dbReference type="EMBL" id="LAXD01000001">
    <property type="protein sequence ID" value="KWX01261.1"/>
    <property type="molecule type" value="Genomic_DNA"/>
</dbReference>
<keyword evidence="7" id="KW-1185">Reference proteome</keyword>
<gene>
    <name evidence="4" type="ORF">LI90_2289</name>
    <name evidence="5" type="ORF">TH66_01665</name>
    <name evidence="6" type="ORF">TR74_17830</name>
</gene>
<dbReference type="Proteomes" id="UP000070598">
    <property type="component" value="Unassembled WGS sequence"/>
</dbReference>
<evidence type="ECO:0000313" key="9">
    <source>
        <dbReference type="Proteomes" id="UP000070659"/>
    </source>
</evidence>
<reference evidence="4" key="3">
    <citation type="submission" date="2015-04" db="EMBL/GenBank/DDBJ databases">
        <title>Physiological reanalysis, assessment of diazotrophy, and genome sequences of multiple isolates of Streptomyces thermoautotrophicus.</title>
        <authorList>
            <person name="MacKellar D.C."/>
            <person name="Lieber L."/>
            <person name="Norman J."/>
            <person name="Bolger A."/>
            <person name="Tobin C."/>
            <person name="Murray J.W."/>
            <person name="Woodward J."/>
            <person name="Friesen M."/>
            <person name="Prell J."/>
        </authorList>
    </citation>
    <scope>NUCLEOTIDE SEQUENCE [LARGE SCALE GENOMIC DNA]</scope>
    <source>
        <strain evidence="4">H1</strain>
    </source>
</reference>
<dbReference type="PATRIC" id="fig|1469144.10.peg.2487"/>
<evidence type="ECO:0000313" key="5">
    <source>
        <dbReference type="EMBL" id="KWX05757.1"/>
    </source>
</evidence>
<dbReference type="Pfam" id="PF13458">
    <property type="entry name" value="Peripla_BP_6"/>
    <property type="match status" value="1"/>
</dbReference>
<evidence type="ECO:0000256" key="1">
    <source>
        <dbReference type="ARBA" id="ARBA00010062"/>
    </source>
</evidence>
<dbReference type="Gene3D" id="3.40.50.2300">
    <property type="match status" value="2"/>
</dbReference>
<dbReference type="InterPro" id="IPR023393">
    <property type="entry name" value="START-like_dom_sf"/>
</dbReference>
<dbReference type="SUPFAM" id="SSF55961">
    <property type="entry name" value="Bet v1-like"/>
    <property type="match status" value="1"/>
</dbReference>
<evidence type="ECO:0000313" key="8">
    <source>
        <dbReference type="Proteomes" id="UP000070598"/>
    </source>
</evidence>
<dbReference type="OrthoDB" id="7337537at2"/>
<dbReference type="CDD" id="cd06331">
    <property type="entry name" value="PBP1_AmiC-like"/>
    <property type="match status" value="1"/>
</dbReference>
<dbReference type="Gene3D" id="3.30.530.20">
    <property type="match status" value="1"/>
</dbReference>
<evidence type="ECO:0000313" key="6">
    <source>
        <dbReference type="EMBL" id="KWX07715.1"/>
    </source>
</evidence>
<dbReference type="EMBL" id="JYIJ01000010">
    <property type="protein sequence ID" value="KWX05757.1"/>
    <property type="molecule type" value="Genomic_DNA"/>
</dbReference>
<sequence>MGSIVLTAEQTIQASPQDVFNMFGAGPGHGWVFDAQCDVLAVGAVVTLRVPLLGASNSGSVDILGRIVALRPGRQIVIAHDLPWRGRLRCLFEPDGPCSTRVRLVADLDGQGLEWLLRRHGWPVRDEPTTDSHRVGLLTSKSGPGSVFATASEYLARMAIDEINSDGGIHGRPVELMVADDATDPAVGASEARRLARAGCRAILASVTSATFARAEHALRRAGVLLIHTVLNEGGRGDNWLFRLGERPLNQLTAAVPLMMRETGARRWFLIGNDYSWSHGAHYWGKLVIARHRGVVVGERYTPLGTTNFASLVEEIARSGAELVLSSLVGADEVAFEREFYRAGLRDTCRTLALVLDESTRERIGDPAATGLWTAFGYFQQLPTSANEAFLTRYRRRFGRWAPPVSSLTESVYEAVHLYAAAARAAREDTPPVVAESLRHLSLMVPRGEVSLSGPVDFRQPLFVAEAVPGGYRFLTESPADMLV</sequence>
<protein>
    <submittedName>
        <fullName evidence="4">Extracellular ligand-binding receptor</fullName>
    </submittedName>
</protein>